<dbReference type="SFLD" id="SFLDG01014">
    <property type="entry name" value="Terpene_Cyclase_Like_1_N-term"/>
    <property type="match status" value="3"/>
</dbReference>
<evidence type="ECO:0000259" key="5">
    <source>
        <dbReference type="Pfam" id="PF01397"/>
    </source>
</evidence>
<keyword evidence="4" id="KW-0812">Transmembrane</keyword>
<comment type="cofactor">
    <cofactor evidence="1">
        <name>Mg(2+)</name>
        <dbReference type="ChEBI" id="CHEBI:18420"/>
    </cofactor>
</comment>
<keyword evidence="3" id="KW-0460">Magnesium</keyword>
<keyword evidence="7" id="KW-1185">Reference proteome</keyword>
<evidence type="ECO:0000256" key="3">
    <source>
        <dbReference type="ARBA" id="ARBA00022842"/>
    </source>
</evidence>
<reference evidence="6" key="1">
    <citation type="submission" date="2023-08" db="EMBL/GenBank/DDBJ databases">
        <title>A de novo genome assembly of Solanum verrucosum Schlechtendal, a Mexican diploid species geographically isolated from the other diploid A-genome species in potato relatives.</title>
        <authorList>
            <person name="Hosaka K."/>
        </authorList>
    </citation>
    <scope>NUCLEOTIDE SEQUENCE</scope>
    <source>
        <tissue evidence="6">Young leaves</tissue>
    </source>
</reference>
<dbReference type="Gene3D" id="1.50.10.130">
    <property type="entry name" value="Terpene synthase, N-terminal domain"/>
    <property type="match status" value="1"/>
</dbReference>
<proteinExistence type="predicted"/>
<dbReference type="SUPFAM" id="SSF48576">
    <property type="entry name" value="Terpenoid synthases"/>
    <property type="match status" value="1"/>
</dbReference>
<feature type="transmembrane region" description="Helical" evidence="4">
    <location>
        <begin position="94"/>
        <end position="117"/>
    </location>
</feature>
<feature type="domain" description="Terpene synthase N-terminal" evidence="5">
    <location>
        <begin position="249"/>
        <end position="358"/>
    </location>
</feature>
<evidence type="ECO:0000256" key="1">
    <source>
        <dbReference type="ARBA" id="ARBA00001946"/>
    </source>
</evidence>
<dbReference type="GO" id="GO:0009686">
    <property type="term" value="P:gibberellin biosynthetic process"/>
    <property type="evidence" value="ECO:0007669"/>
    <property type="project" value="TreeGrafter"/>
</dbReference>
<dbReference type="InterPro" id="IPR036965">
    <property type="entry name" value="Terpene_synth_N_sf"/>
</dbReference>
<dbReference type="GO" id="GO:0010333">
    <property type="term" value="F:terpene synthase activity"/>
    <property type="evidence" value="ECO:0007669"/>
    <property type="project" value="InterPro"/>
</dbReference>
<dbReference type="Gene3D" id="1.50.10.160">
    <property type="match status" value="1"/>
</dbReference>
<sequence length="639" mass="73753">MIDVVRLMVQSMDDGEISVSAYDTAWVALVKNINNNPQFPSCIEWIANNQLVDGSWGDKFIFLAHDRIINTLACIIALKSWNVHHHKSELGNNAFSFGFLFLFFILGGEGGIGMSFIKENLSKIADENVEHMPIGFEVAFPSLIEIGRNIGIHIPDDSRVLRDIYDKRNLKLTRVPRDKMHKVPTPLLFSLEGMPDLEWQKLLLLQCADGSFLFSPSSTAFAFMQTRDHNSLNYLTNIVHKFNGGGICWARNYRFQDIDVTAMGFRLLRLHGYVVSTDAFKIFESKGEFFCVAGQTSQAVTGMYNLFRASQLMFPKEKILDDAKKFSSNFLQEKRVQNQLIDKWIITKDLPGEVGYALDVPWYANLPRLETRFFLEQYGGEDDVWIGKTLYRMPLINNNTYLELAKLDYNQCQALHQLEWKSILQWYKECRLLEFGLSERNLLVRYYLAMGSVFEPERYRERLVWAKVAAIMETIQCLNSNAKTGQRLVETLLEALMTHGIDIHQHLHHAWEKWMILEEGGEGKGGAEQLIRTLNLCTGKSDELLLSHPMYQKLLNISNRVCHRLHLFHHPKVPNMKDRSIEHDMQQLVELVLSKSDEDMDANIKQTFLNVTKSFYYVAYCSPTMINLHIDKVLFQRVL</sequence>
<dbReference type="FunFam" id="1.50.10.130:FF:000002">
    <property type="entry name" value="Ent-copalyl diphosphate synthase, chloroplastic"/>
    <property type="match status" value="1"/>
</dbReference>
<dbReference type="GO" id="GO:0009395">
    <property type="term" value="P:phospholipid catabolic process"/>
    <property type="evidence" value="ECO:0007669"/>
    <property type="project" value="UniProtKB-ARBA"/>
</dbReference>
<dbReference type="PANTHER" id="PTHR31739:SF4">
    <property type="entry name" value="ENT-COPALYL DIPHOSPHATE SYNTHASE, CHLOROPLASTIC"/>
    <property type="match status" value="1"/>
</dbReference>
<dbReference type="GO" id="GO:0000287">
    <property type="term" value="F:magnesium ion binding"/>
    <property type="evidence" value="ECO:0007669"/>
    <property type="project" value="TreeGrafter"/>
</dbReference>
<dbReference type="InterPro" id="IPR008949">
    <property type="entry name" value="Isoprenoid_synthase_dom_sf"/>
</dbReference>
<accession>A0AAF0UIU5</accession>
<keyword evidence="4" id="KW-1133">Transmembrane helix</keyword>
<dbReference type="Pfam" id="PF01397">
    <property type="entry name" value="Terpene_synth"/>
    <property type="match status" value="1"/>
</dbReference>
<evidence type="ECO:0000313" key="6">
    <source>
        <dbReference type="EMBL" id="WMV47213.1"/>
    </source>
</evidence>
<name>A0AAF0UIU5_SOLVR</name>
<dbReference type="InterPro" id="IPR008930">
    <property type="entry name" value="Terpenoid_cyclase/PrenylTrfase"/>
</dbReference>
<dbReference type="InterPro" id="IPR001906">
    <property type="entry name" value="Terpene_synth_N"/>
</dbReference>
<dbReference type="SUPFAM" id="SSF48239">
    <property type="entry name" value="Terpenoid cyclases/Protein prenyltransferases"/>
    <property type="match status" value="2"/>
</dbReference>
<evidence type="ECO:0000256" key="4">
    <source>
        <dbReference type="SAM" id="Phobius"/>
    </source>
</evidence>
<dbReference type="GO" id="GO:0009507">
    <property type="term" value="C:chloroplast"/>
    <property type="evidence" value="ECO:0007669"/>
    <property type="project" value="TreeGrafter"/>
</dbReference>
<dbReference type="Proteomes" id="UP001234989">
    <property type="component" value="Chromosome 9"/>
</dbReference>
<dbReference type="InterPro" id="IPR050148">
    <property type="entry name" value="Terpene_synthase-like"/>
</dbReference>
<keyword evidence="2" id="KW-0479">Metal-binding</keyword>
<keyword evidence="4" id="KW-0472">Membrane</keyword>
<dbReference type="Gene3D" id="1.10.600.10">
    <property type="entry name" value="Farnesyl Diphosphate Synthase"/>
    <property type="match status" value="2"/>
</dbReference>
<dbReference type="PANTHER" id="PTHR31739">
    <property type="entry name" value="ENT-COPALYL DIPHOSPHATE SYNTHASE, CHLOROPLASTIC"/>
    <property type="match status" value="1"/>
</dbReference>
<evidence type="ECO:0000256" key="2">
    <source>
        <dbReference type="ARBA" id="ARBA00022723"/>
    </source>
</evidence>
<dbReference type="AlphaFoldDB" id="A0AAF0UIU5"/>
<organism evidence="6 7">
    <name type="scientific">Solanum verrucosum</name>
    <dbReference type="NCBI Taxonomy" id="315347"/>
    <lineage>
        <taxon>Eukaryota</taxon>
        <taxon>Viridiplantae</taxon>
        <taxon>Streptophyta</taxon>
        <taxon>Embryophyta</taxon>
        <taxon>Tracheophyta</taxon>
        <taxon>Spermatophyta</taxon>
        <taxon>Magnoliopsida</taxon>
        <taxon>eudicotyledons</taxon>
        <taxon>Gunneridae</taxon>
        <taxon>Pentapetalae</taxon>
        <taxon>asterids</taxon>
        <taxon>lamiids</taxon>
        <taxon>Solanales</taxon>
        <taxon>Solanaceae</taxon>
        <taxon>Solanoideae</taxon>
        <taxon>Solaneae</taxon>
        <taxon>Solanum</taxon>
    </lineage>
</organism>
<dbReference type="EMBL" id="CP133620">
    <property type="protein sequence ID" value="WMV47213.1"/>
    <property type="molecule type" value="Genomic_DNA"/>
</dbReference>
<dbReference type="GO" id="GO:0016115">
    <property type="term" value="P:terpenoid catabolic process"/>
    <property type="evidence" value="ECO:0007669"/>
    <property type="project" value="UniProtKB-ARBA"/>
</dbReference>
<protein>
    <recommendedName>
        <fullName evidence="5">Terpene synthase N-terminal domain-containing protein</fullName>
    </recommendedName>
</protein>
<gene>
    <name evidence="6" type="ORF">MTR67_040598</name>
</gene>
<evidence type="ECO:0000313" key="7">
    <source>
        <dbReference type="Proteomes" id="UP001234989"/>
    </source>
</evidence>